<dbReference type="Proteomes" id="UP000326939">
    <property type="component" value="Chromosome 8"/>
</dbReference>
<keyword evidence="3" id="KW-1185">Reference proteome</keyword>
<dbReference type="EMBL" id="VDCV01000008">
    <property type="protein sequence ID" value="KAB5544364.1"/>
    <property type="molecule type" value="Genomic_DNA"/>
</dbReference>
<dbReference type="AlphaFoldDB" id="A0A5N5LNJ0"/>
<feature type="compositionally biased region" description="Polar residues" evidence="1">
    <location>
        <begin position="1"/>
        <end position="23"/>
    </location>
</feature>
<reference evidence="3" key="1">
    <citation type="journal article" date="2019" name="Gigascience">
        <title>De novo genome assembly of the endangered Acer yangbiense, a plant species with extremely small populations endemic to Yunnan Province, China.</title>
        <authorList>
            <person name="Yang J."/>
            <person name="Wariss H.M."/>
            <person name="Tao L."/>
            <person name="Zhang R."/>
            <person name="Yun Q."/>
            <person name="Hollingsworth P."/>
            <person name="Dao Z."/>
            <person name="Luo G."/>
            <person name="Guo H."/>
            <person name="Ma Y."/>
            <person name="Sun W."/>
        </authorList>
    </citation>
    <scope>NUCLEOTIDE SEQUENCE [LARGE SCALE GENOMIC DNA]</scope>
    <source>
        <strain evidence="3">cv. br00</strain>
    </source>
</reference>
<evidence type="ECO:0000313" key="2">
    <source>
        <dbReference type="EMBL" id="KAB5544364.1"/>
    </source>
</evidence>
<evidence type="ECO:0000256" key="1">
    <source>
        <dbReference type="SAM" id="MobiDB-lite"/>
    </source>
</evidence>
<gene>
    <name evidence="2" type="ORF">DKX38_012476</name>
</gene>
<organism evidence="2 3">
    <name type="scientific">Salix brachista</name>
    <dbReference type="NCBI Taxonomy" id="2182728"/>
    <lineage>
        <taxon>Eukaryota</taxon>
        <taxon>Viridiplantae</taxon>
        <taxon>Streptophyta</taxon>
        <taxon>Embryophyta</taxon>
        <taxon>Tracheophyta</taxon>
        <taxon>Spermatophyta</taxon>
        <taxon>Magnoliopsida</taxon>
        <taxon>eudicotyledons</taxon>
        <taxon>Gunneridae</taxon>
        <taxon>Pentapetalae</taxon>
        <taxon>rosids</taxon>
        <taxon>fabids</taxon>
        <taxon>Malpighiales</taxon>
        <taxon>Salicaceae</taxon>
        <taxon>Saliceae</taxon>
        <taxon>Salix</taxon>
    </lineage>
</organism>
<evidence type="ECO:0000313" key="3">
    <source>
        <dbReference type="Proteomes" id="UP000326939"/>
    </source>
</evidence>
<proteinExistence type="predicted"/>
<feature type="region of interest" description="Disordered" evidence="1">
    <location>
        <begin position="1"/>
        <end position="45"/>
    </location>
</feature>
<name>A0A5N5LNJ0_9ROSI</name>
<protein>
    <submittedName>
        <fullName evidence="2">Uncharacterized protein</fullName>
    </submittedName>
</protein>
<comment type="caution">
    <text evidence="2">The sequence shown here is derived from an EMBL/GenBank/DDBJ whole genome shotgun (WGS) entry which is preliminary data.</text>
</comment>
<sequence>MPSRTKPNYRQVHSTAPDPNSENDLCLRPQRTPTNGLRFRHHQQPKPPLCRSHKFNFQILSRLIYLHASNHPIQPDLPLLSATPFLTLSVSDPCPANLRPLRSSSLHAPPVTRDKAARSTTCNCPKCVLNIPYLKYPEVTSVSLAKSKIHHMIIPGFDLTLAAKSVSTAEE</sequence>
<accession>A0A5N5LNJ0</accession>